<dbReference type="Gene3D" id="6.10.140.180">
    <property type="match status" value="1"/>
</dbReference>
<evidence type="ECO:0000256" key="3">
    <source>
        <dbReference type="SAM" id="Coils"/>
    </source>
</evidence>
<proteinExistence type="inferred from homology"/>
<dbReference type="PANTHER" id="PTHR12806:SF0">
    <property type="entry name" value="VACUOLAR-SORTING PROTEIN SNF8"/>
    <property type="match status" value="1"/>
</dbReference>
<dbReference type="InterPro" id="IPR016689">
    <property type="entry name" value="ESCRT-2_cplx_Snf8"/>
</dbReference>
<dbReference type="GO" id="GO:0000814">
    <property type="term" value="C:ESCRT II complex"/>
    <property type="evidence" value="ECO:0007669"/>
    <property type="project" value="UniProtKB-UniRule"/>
</dbReference>
<dbReference type="PANTHER" id="PTHR12806">
    <property type="entry name" value="EAP30 SUBUNIT OF ELL COMPLEX"/>
    <property type="match status" value="1"/>
</dbReference>
<evidence type="ECO:0000256" key="2">
    <source>
        <dbReference type="PIRNR" id="PIRNR017215"/>
    </source>
</evidence>
<keyword evidence="2" id="KW-0653">Protein transport</keyword>
<dbReference type="Pfam" id="PF04157">
    <property type="entry name" value="EAP30"/>
    <property type="match status" value="1"/>
</dbReference>
<feature type="coiled-coil region" evidence="3">
    <location>
        <begin position="26"/>
        <end position="53"/>
    </location>
</feature>
<dbReference type="InterPro" id="IPR040608">
    <property type="entry name" value="Snf8/Vps36"/>
</dbReference>
<dbReference type="InterPro" id="IPR036388">
    <property type="entry name" value="WH-like_DNA-bd_sf"/>
</dbReference>
<dbReference type="PIRSF" id="PIRSF017215">
    <property type="entry name" value="ESCRT2_Vps22"/>
    <property type="match status" value="1"/>
</dbReference>
<dbReference type="GO" id="GO:0043328">
    <property type="term" value="P:protein transport to vacuole involved in ubiquitin-dependent protein catabolic process via the multivesicular body sorting pathway"/>
    <property type="evidence" value="ECO:0007669"/>
    <property type="project" value="TreeGrafter"/>
</dbReference>
<dbReference type="Gene3D" id="1.10.10.10">
    <property type="entry name" value="Winged helix-like DNA-binding domain superfamily/Winged helix DNA-binding domain"/>
    <property type="match status" value="2"/>
</dbReference>
<evidence type="ECO:0000313" key="5">
    <source>
        <dbReference type="Proteomes" id="UP001212841"/>
    </source>
</evidence>
<organism evidence="4 5">
    <name type="scientific">Rhizophlyctis rosea</name>
    <dbReference type="NCBI Taxonomy" id="64517"/>
    <lineage>
        <taxon>Eukaryota</taxon>
        <taxon>Fungi</taxon>
        <taxon>Fungi incertae sedis</taxon>
        <taxon>Chytridiomycota</taxon>
        <taxon>Chytridiomycota incertae sedis</taxon>
        <taxon>Chytridiomycetes</taxon>
        <taxon>Rhizophlyctidales</taxon>
        <taxon>Rhizophlyctidaceae</taxon>
        <taxon>Rhizophlyctis</taxon>
    </lineage>
</organism>
<name>A0AAD5X106_9FUNG</name>
<dbReference type="SUPFAM" id="SSF46785">
    <property type="entry name" value="Winged helix' DNA-binding domain"/>
    <property type="match status" value="2"/>
</dbReference>
<gene>
    <name evidence="4" type="primary">SNF8</name>
    <name evidence="4" type="ORF">HK097_009561</name>
</gene>
<accession>A0AAD5X106</accession>
<comment type="function">
    <text evidence="2">Component of the endosomal sorting complex required for transport II (ESCRT-II), which is required for multivesicular body (MVB) formation and sorting of endosomal cargo proteins into MVBs.</text>
</comment>
<dbReference type="FunFam" id="1.10.10.10:FF:000085">
    <property type="entry name" value="Vacuolar-sorting protein SNF8"/>
    <property type="match status" value="1"/>
</dbReference>
<dbReference type="EMBL" id="JADGJD010000644">
    <property type="protein sequence ID" value="KAJ3049438.1"/>
    <property type="molecule type" value="Genomic_DNA"/>
</dbReference>
<sequence>MARRRAGIHGLQQQARHQEEFQKAGEALAAQQLEQLKNQLELFKTNLEDFARKYRKDIKRDPEFRKHFQRMCSNIGVDPLASNKGFWSELLGVGDFYYELGVQIAEICLATRERNGGLIEITELKTHLERMRGRNAQEISEDDILRSIKNLKPLGNGFDIITIGNRKLVQSVPRELNSDFSCVLDLAQRAGFVRISDLKAKLGWDTERASHTLDNLLKDGICWIDLQASEPEYWVSSFFGDS</sequence>
<keyword evidence="3" id="KW-0175">Coiled coil</keyword>
<comment type="subunit">
    <text evidence="2">Component of the endosomal sorting complex required for transport II (ESCRT-II).</text>
</comment>
<protein>
    <recommendedName>
        <fullName evidence="2">Vacuolar-sorting protein SNF8</fullName>
    </recommendedName>
</protein>
<comment type="caution">
    <text evidence="4">The sequence shown here is derived from an EMBL/GenBank/DDBJ whole genome shotgun (WGS) entry which is preliminary data.</text>
</comment>
<keyword evidence="2" id="KW-0813">Transport</keyword>
<keyword evidence="5" id="KW-1185">Reference proteome</keyword>
<evidence type="ECO:0000256" key="1">
    <source>
        <dbReference type="ARBA" id="ARBA00009834"/>
    </source>
</evidence>
<dbReference type="InterPro" id="IPR036390">
    <property type="entry name" value="WH_DNA-bd_sf"/>
</dbReference>
<dbReference type="AlphaFoldDB" id="A0AAD5X106"/>
<evidence type="ECO:0000313" key="4">
    <source>
        <dbReference type="EMBL" id="KAJ3049438.1"/>
    </source>
</evidence>
<comment type="similarity">
    <text evidence="1 2">Belongs to the SNF8 family.</text>
</comment>
<reference evidence="4" key="1">
    <citation type="submission" date="2020-05" db="EMBL/GenBank/DDBJ databases">
        <title>Phylogenomic resolution of chytrid fungi.</title>
        <authorList>
            <person name="Stajich J.E."/>
            <person name="Amses K."/>
            <person name="Simmons R."/>
            <person name="Seto K."/>
            <person name="Myers J."/>
            <person name="Bonds A."/>
            <person name="Quandt C.A."/>
            <person name="Barry K."/>
            <person name="Liu P."/>
            <person name="Grigoriev I."/>
            <person name="Longcore J.E."/>
            <person name="James T.Y."/>
        </authorList>
    </citation>
    <scope>NUCLEOTIDE SEQUENCE</scope>
    <source>
        <strain evidence="4">JEL0318</strain>
    </source>
</reference>
<dbReference type="Proteomes" id="UP001212841">
    <property type="component" value="Unassembled WGS sequence"/>
</dbReference>